<dbReference type="AlphaFoldDB" id="A0AAD9NBN2"/>
<feature type="domain" description="C2H2-type" evidence="11">
    <location>
        <begin position="497"/>
        <end position="520"/>
    </location>
</feature>
<evidence type="ECO:0000256" key="8">
    <source>
        <dbReference type="ARBA" id="ARBA00037948"/>
    </source>
</evidence>
<dbReference type="PANTHER" id="PTHR24388:SF54">
    <property type="entry name" value="PROTEIN ESCARGOT"/>
    <property type="match status" value="1"/>
</dbReference>
<comment type="caution">
    <text evidence="12">The sequence shown here is derived from an EMBL/GenBank/DDBJ whole genome shotgun (WGS) entry which is preliminary data.</text>
</comment>
<keyword evidence="6" id="KW-0238">DNA-binding</keyword>
<dbReference type="FunFam" id="3.30.160.60:FF:000043">
    <property type="entry name" value="Scratch family zinc finger 2"/>
    <property type="match status" value="1"/>
</dbReference>
<keyword evidence="4 9" id="KW-0863">Zinc-finger</keyword>
<keyword evidence="5" id="KW-0862">Zinc</keyword>
<dbReference type="GO" id="GO:0000981">
    <property type="term" value="F:DNA-binding transcription factor activity, RNA polymerase II-specific"/>
    <property type="evidence" value="ECO:0007669"/>
    <property type="project" value="TreeGrafter"/>
</dbReference>
<protein>
    <recommendedName>
        <fullName evidence="11">C2H2-type domain-containing protein</fullName>
    </recommendedName>
</protein>
<sequence>MPKAFFTNDRFGSVDPETMIQKPVDEDYAAGAMRESTGSEGSRVSVDSGLGEDHVQRDDSIVDQTATSSVIKSVDDVLRQNRNQDSMQDADPEDRNVDMTRHDGELGDPECEYIEVDTVDDDNDQDCKRSPDRVPDKPRDVISGKNNRTKAEPIRYTDPEAKTQRNNSKDLISHRIERLLHGSSPPPVSQQTNPQTRRPIITQTEGMLLNSRPIIKQTQGSLRNNRTPGHGLPRNKWPIPLGGAATFMYERPNAYEDKSLDRSTNYPELLVNYARMPLFSVPGSSGCSTKDMKCWPAVGSRTPADCPCYLPFGYAGLHQPFLDLARGRQVADAERIDLVDLFLLNGTPTRGIFQPRESRMTSLTMAELRPHVLTRSPLFQVPSRLVQFPVARTPERAAFTPRIERFQEFHSNLTKAVTPPPTNKKSSANPELKPWLLNSAEACGIQKVSNDVRENQIRKNTDPPRYKCDACTKSYSTLSGVTKHKQFHCSGRIRKEFSCQHCDKTYTSMGALKMHIRTHTLPCKCQICGKAFSRPWLLQGHIRTHTGEKPFQCTHCGRSFADRSNLRAHLQTHSDVKKYSCKHCSKTFSRMSLLVKHEENSCTGRRTTAAPLVI</sequence>
<evidence type="ECO:0000256" key="9">
    <source>
        <dbReference type="PROSITE-ProRule" id="PRU00042"/>
    </source>
</evidence>
<dbReference type="GO" id="GO:0000978">
    <property type="term" value="F:RNA polymerase II cis-regulatory region sequence-specific DNA binding"/>
    <property type="evidence" value="ECO:0007669"/>
    <property type="project" value="TreeGrafter"/>
</dbReference>
<accession>A0AAD9NBN2</accession>
<feature type="domain" description="C2H2-type" evidence="11">
    <location>
        <begin position="523"/>
        <end position="550"/>
    </location>
</feature>
<dbReference type="Pfam" id="PF00096">
    <property type="entry name" value="zf-C2H2"/>
    <property type="match status" value="4"/>
</dbReference>
<dbReference type="GO" id="GO:0008270">
    <property type="term" value="F:zinc ion binding"/>
    <property type="evidence" value="ECO:0007669"/>
    <property type="project" value="UniProtKB-KW"/>
</dbReference>
<dbReference type="EMBL" id="JAODUP010000065">
    <property type="protein sequence ID" value="KAK2164347.1"/>
    <property type="molecule type" value="Genomic_DNA"/>
</dbReference>
<keyword evidence="2" id="KW-0479">Metal-binding</keyword>
<feature type="region of interest" description="Disordered" evidence="10">
    <location>
        <begin position="1"/>
        <end position="61"/>
    </location>
</feature>
<proteinExistence type="inferred from homology"/>
<evidence type="ECO:0000256" key="6">
    <source>
        <dbReference type="ARBA" id="ARBA00023125"/>
    </source>
</evidence>
<evidence type="ECO:0000256" key="7">
    <source>
        <dbReference type="ARBA" id="ARBA00023242"/>
    </source>
</evidence>
<dbReference type="PROSITE" id="PS00028">
    <property type="entry name" value="ZINC_FINGER_C2H2_1"/>
    <property type="match status" value="4"/>
</dbReference>
<evidence type="ECO:0000256" key="1">
    <source>
        <dbReference type="ARBA" id="ARBA00004123"/>
    </source>
</evidence>
<feature type="domain" description="C2H2-type" evidence="11">
    <location>
        <begin position="551"/>
        <end position="578"/>
    </location>
</feature>
<feature type="domain" description="C2H2-type" evidence="11">
    <location>
        <begin position="579"/>
        <end position="607"/>
    </location>
</feature>
<feature type="compositionally biased region" description="Acidic residues" evidence="10">
    <location>
        <begin position="106"/>
        <end position="124"/>
    </location>
</feature>
<reference evidence="12" key="1">
    <citation type="journal article" date="2023" name="Mol. Biol. Evol.">
        <title>Third-Generation Sequencing Reveals the Adaptive Role of the Epigenome in Three Deep-Sea Polychaetes.</title>
        <authorList>
            <person name="Perez M."/>
            <person name="Aroh O."/>
            <person name="Sun Y."/>
            <person name="Lan Y."/>
            <person name="Juniper S.K."/>
            <person name="Young C.R."/>
            <person name="Angers B."/>
            <person name="Qian P.Y."/>
        </authorList>
    </citation>
    <scope>NUCLEOTIDE SEQUENCE</scope>
    <source>
        <strain evidence="12">P08H-3</strain>
    </source>
</reference>
<dbReference type="FunFam" id="3.30.160.60:FF:000207">
    <property type="entry name" value="zinc finger protein SNAI2"/>
    <property type="match status" value="1"/>
</dbReference>
<feature type="compositionally biased region" description="Basic and acidic residues" evidence="10">
    <location>
        <begin position="51"/>
        <end position="60"/>
    </location>
</feature>
<feature type="compositionally biased region" description="Basic and acidic residues" evidence="10">
    <location>
        <begin position="93"/>
        <end position="105"/>
    </location>
</feature>
<evidence type="ECO:0000313" key="12">
    <source>
        <dbReference type="EMBL" id="KAK2164347.1"/>
    </source>
</evidence>
<evidence type="ECO:0000313" key="13">
    <source>
        <dbReference type="Proteomes" id="UP001208570"/>
    </source>
</evidence>
<evidence type="ECO:0000256" key="10">
    <source>
        <dbReference type="SAM" id="MobiDB-lite"/>
    </source>
</evidence>
<dbReference type="FunFam" id="3.30.160.60:FF:000860">
    <property type="entry name" value="zinc finger protein SNAI2"/>
    <property type="match status" value="1"/>
</dbReference>
<dbReference type="Proteomes" id="UP001208570">
    <property type="component" value="Unassembled WGS sequence"/>
</dbReference>
<feature type="region of interest" description="Disordered" evidence="10">
    <location>
        <begin position="74"/>
        <end position="167"/>
    </location>
</feature>
<evidence type="ECO:0000256" key="5">
    <source>
        <dbReference type="ARBA" id="ARBA00022833"/>
    </source>
</evidence>
<evidence type="ECO:0000259" key="11">
    <source>
        <dbReference type="PROSITE" id="PS50157"/>
    </source>
</evidence>
<evidence type="ECO:0000256" key="4">
    <source>
        <dbReference type="ARBA" id="ARBA00022771"/>
    </source>
</evidence>
<keyword evidence="3" id="KW-0677">Repeat</keyword>
<name>A0AAD9NBN2_9ANNE</name>
<organism evidence="12 13">
    <name type="scientific">Paralvinella palmiformis</name>
    <dbReference type="NCBI Taxonomy" id="53620"/>
    <lineage>
        <taxon>Eukaryota</taxon>
        <taxon>Metazoa</taxon>
        <taxon>Spiralia</taxon>
        <taxon>Lophotrochozoa</taxon>
        <taxon>Annelida</taxon>
        <taxon>Polychaeta</taxon>
        <taxon>Sedentaria</taxon>
        <taxon>Canalipalpata</taxon>
        <taxon>Terebellida</taxon>
        <taxon>Terebelliformia</taxon>
        <taxon>Alvinellidae</taxon>
        <taxon>Paralvinella</taxon>
    </lineage>
</organism>
<feature type="compositionally biased region" description="Basic and acidic residues" evidence="10">
    <location>
        <begin position="125"/>
        <end position="142"/>
    </location>
</feature>
<dbReference type="GO" id="GO:0005634">
    <property type="term" value="C:nucleus"/>
    <property type="evidence" value="ECO:0007669"/>
    <property type="project" value="UniProtKB-SubCell"/>
</dbReference>
<comment type="similarity">
    <text evidence="8">Belongs to the snail C2H2-type zinc-finger protein family.</text>
</comment>
<feature type="compositionally biased region" description="Basic and acidic residues" evidence="10">
    <location>
        <begin position="149"/>
        <end position="167"/>
    </location>
</feature>
<evidence type="ECO:0000256" key="3">
    <source>
        <dbReference type="ARBA" id="ARBA00022737"/>
    </source>
</evidence>
<comment type="subcellular location">
    <subcellularLocation>
        <location evidence="1">Nucleus</location>
    </subcellularLocation>
</comment>
<dbReference type="PANTHER" id="PTHR24388">
    <property type="entry name" value="ZINC FINGER PROTEIN"/>
    <property type="match status" value="1"/>
</dbReference>
<dbReference type="InterPro" id="IPR036236">
    <property type="entry name" value="Znf_C2H2_sf"/>
</dbReference>
<dbReference type="SMART" id="SM00355">
    <property type="entry name" value="ZnF_C2H2"/>
    <property type="match status" value="5"/>
</dbReference>
<keyword evidence="7" id="KW-0539">Nucleus</keyword>
<gene>
    <name evidence="12" type="ORF">LSH36_65g05004</name>
</gene>
<dbReference type="Gene3D" id="3.30.160.60">
    <property type="entry name" value="Classic Zinc Finger"/>
    <property type="match status" value="4"/>
</dbReference>
<dbReference type="FunFam" id="3.30.160.60:FF:000085">
    <property type="entry name" value="Snail zinc finger protein"/>
    <property type="match status" value="1"/>
</dbReference>
<evidence type="ECO:0000256" key="2">
    <source>
        <dbReference type="ARBA" id="ARBA00022723"/>
    </source>
</evidence>
<dbReference type="SUPFAM" id="SSF57667">
    <property type="entry name" value="beta-beta-alpha zinc fingers"/>
    <property type="match status" value="3"/>
</dbReference>
<dbReference type="PROSITE" id="PS50157">
    <property type="entry name" value="ZINC_FINGER_C2H2_2"/>
    <property type="match status" value="5"/>
</dbReference>
<keyword evidence="13" id="KW-1185">Reference proteome</keyword>
<feature type="domain" description="C2H2-type" evidence="11">
    <location>
        <begin position="466"/>
        <end position="493"/>
    </location>
</feature>
<dbReference type="InterPro" id="IPR013087">
    <property type="entry name" value="Znf_C2H2_type"/>
</dbReference>
<dbReference type="InterPro" id="IPR050527">
    <property type="entry name" value="Snail/Krueppel_Znf"/>
</dbReference>